<evidence type="ECO:0000313" key="1">
    <source>
        <dbReference type="Proteomes" id="UP000887577"/>
    </source>
</evidence>
<evidence type="ECO:0000313" key="2">
    <source>
        <dbReference type="WBParaSite" id="PSU_v2.g5640.t1"/>
    </source>
</evidence>
<keyword evidence="1" id="KW-1185">Reference proteome</keyword>
<sequence>MLYSRIISFTQISIKAKEFNFLTNEGKIEVLNLVLCEIDGLLSIDEIIKRVPNAYHISISPSYISPTTSQNLAKLKQQQKIKVLELFTIDVLIDIGDFWDFLQENLDPKSKITLIYSFYIRSIEFFEVLKQMIQCWEPFDERPLLKC</sequence>
<protein>
    <submittedName>
        <fullName evidence="2">Uncharacterized protein</fullName>
    </submittedName>
</protein>
<reference evidence="2" key="1">
    <citation type="submission" date="2022-11" db="UniProtKB">
        <authorList>
            <consortium name="WormBaseParasite"/>
        </authorList>
    </citation>
    <scope>IDENTIFICATION</scope>
</reference>
<dbReference type="Proteomes" id="UP000887577">
    <property type="component" value="Unplaced"/>
</dbReference>
<dbReference type="WBParaSite" id="PSU_v2.g5640.t1">
    <property type="protein sequence ID" value="PSU_v2.g5640.t1"/>
    <property type="gene ID" value="PSU_v2.g5640"/>
</dbReference>
<proteinExistence type="predicted"/>
<accession>A0A914Z0E2</accession>
<organism evidence="1 2">
    <name type="scientific">Panagrolaimus superbus</name>
    <dbReference type="NCBI Taxonomy" id="310955"/>
    <lineage>
        <taxon>Eukaryota</taxon>
        <taxon>Metazoa</taxon>
        <taxon>Ecdysozoa</taxon>
        <taxon>Nematoda</taxon>
        <taxon>Chromadorea</taxon>
        <taxon>Rhabditida</taxon>
        <taxon>Tylenchina</taxon>
        <taxon>Panagrolaimomorpha</taxon>
        <taxon>Panagrolaimoidea</taxon>
        <taxon>Panagrolaimidae</taxon>
        <taxon>Panagrolaimus</taxon>
    </lineage>
</organism>
<name>A0A914Z0E2_9BILA</name>
<dbReference type="AlphaFoldDB" id="A0A914Z0E2"/>